<feature type="region of interest" description="Disordered" evidence="2">
    <location>
        <begin position="1"/>
        <end position="30"/>
    </location>
</feature>
<dbReference type="OrthoDB" id="346673at2759"/>
<evidence type="ECO:0000256" key="2">
    <source>
        <dbReference type="SAM" id="MobiDB-lite"/>
    </source>
</evidence>
<dbReference type="GO" id="GO:0006260">
    <property type="term" value="P:DNA replication"/>
    <property type="evidence" value="ECO:0007669"/>
    <property type="project" value="UniProtKB-UniRule"/>
</dbReference>
<dbReference type="AlphaFoldDB" id="A0A1E3IVL8"/>
<reference evidence="4" key="3">
    <citation type="submission" date="2024-01" db="EMBL/GenBank/DDBJ databases">
        <authorList>
            <person name="Coelho M.A."/>
            <person name="David-Palma M."/>
            <person name="Shea T."/>
            <person name="Sun S."/>
            <person name="Cuomo C.A."/>
            <person name="Heitman J."/>
        </authorList>
    </citation>
    <scope>NUCLEOTIDE SEQUENCE</scope>
    <source>
        <strain evidence="4">CBS 7841</strain>
    </source>
</reference>
<feature type="region of interest" description="Disordered" evidence="2">
    <location>
        <begin position="46"/>
        <end position="133"/>
    </location>
</feature>
<reference evidence="4" key="1">
    <citation type="submission" date="2016-06" db="EMBL/GenBank/DDBJ databases">
        <authorList>
            <person name="Cuomo C."/>
            <person name="Litvintseva A."/>
            <person name="Heitman J."/>
            <person name="Chen Y."/>
            <person name="Sun S."/>
            <person name="Springer D."/>
            <person name="Dromer F."/>
            <person name="Young S."/>
            <person name="Zeng Q."/>
            <person name="Chapman S."/>
            <person name="Gujja S."/>
            <person name="Saif S."/>
            <person name="Birren B."/>
        </authorList>
    </citation>
    <scope>NUCLEOTIDE SEQUENCE</scope>
    <source>
        <strain evidence="4">CBS 7841</strain>
    </source>
</reference>
<reference evidence="4" key="2">
    <citation type="journal article" date="2022" name="Elife">
        <title>Obligate sexual reproduction of a homothallic fungus closely related to the Cryptococcus pathogenic species complex.</title>
        <authorList>
            <person name="Passer A.R."/>
            <person name="Clancey S.A."/>
            <person name="Shea T."/>
            <person name="David-Palma M."/>
            <person name="Averette A.F."/>
            <person name="Boekhout T."/>
            <person name="Porcel B.M."/>
            <person name="Nowrousian M."/>
            <person name="Cuomo C.A."/>
            <person name="Sun S."/>
            <person name="Heitman J."/>
            <person name="Coelho M.A."/>
        </authorList>
    </citation>
    <scope>NUCLEOTIDE SEQUENCE</scope>
    <source>
        <strain evidence="4">CBS 7841</strain>
    </source>
</reference>
<feature type="compositionally biased region" description="Basic residues" evidence="2">
    <location>
        <begin position="99"/>
        <end position="109"/>
    </location>
</feature>
<organism evidence="4 5">
    <name type="scientific">Cryptococcus depauperatus CBS 7841</name>
    <dbReference type="NCBI Taxonomy" id="1295531"/>
    <lineage>
        <taxon>Eukaryota</taxon>
        <taxon>Fungi</taxon>
        <taxon>Dikarya</taxon>
        <taxon>Basidiomycota</taxon>
        <taxon>Agaricomycotina</taxon>
        <taxon>Tremellomycetes</taxon>
        <taxon>Tremellales</taxon>
        <taxon>Cryptococcaceae</taxon>
        <taxon>Cryptococcus</taxon>
    </lineage>
</organism>
<keyword evidence="1" id="KW-0539">Nucleus</keyword>
<comment type="similarity">
    <text evidence="1">Belongs to the ORC2 family.</text>
</comment>
<accession>A0A1E3IVL8</accession>
<comment type="subunit">
    <text evidence="1">Component of the origin recognition complex (ORC).</text>
</comment>
<dbReference type="GO" id="GO:0005664">
    <property type="term" value="C:nuclear origin of replication recognition complex"/>
    <property type="evidence" value="ECO:0007669"/>
    <property type="project" value="UniProtKB-UniRule"/>
</dbReference>
<dbReference type="PANTHER" id="PTHR14052:SF0">
    <property type="entry name" value="ORIGIN RECOGNITION COMPLEX SUBUNIT 2"/>
    <property type="match status" value="1"/>
</dbReference>
<protein>
    <recommendedName>
        <fullName evidence="1">Origin recognition complex subunit 2</fullName>
    </recommendedName>
</protein>
<dbReference type="EMBL" id="CP143791">
    <property type="protein sequence ID" value="WVN90960.1"/>
    <property type="molecule type" value="Genomic_DNA"/>
</dbReference>
<dbReference type="RefSeq" id="XP_066071660.1">
    <property type="nucleotide sequence ID" value="XM_066215563.1"/>
</dbReference>
<dbReference type="GO" id="GO:0003688">
    <property type="term" value="F:DNA replication origin binding"/>
    <property type="evidence" value="ECO:0007669"/>
    <property type="project" value="UniProtKB-UniRule"/>
</dbReference>
<feature type="domain" description="Origin recognition complex subunit 2 RecA-like" evidence="3">
    <location>
        <begin position="192"/>
        <end position="383"/>
    </location>
</feature>
<comment type="function">
    <text evidence="1">Component of the origin recognition complex (ORC) that binds origins of replication. DNA-binding is ATP-dependent. ORC is required to assemble the pre-replication complex necessary to initiate DNA replication.</text>
</comment>
<dbReference type="KEGG" id="cdep:91090413"/>
<comment type="subcellular location">
    <subcellularLocation>
        <location evidence="1">Nucleus</location>
    </subcellularLocation>
</comment>
<evidence type="ECO:0000256" key="1">
    <source>
        <dbReference type="RuleBase" id="RU368084"/>
    </source>
</evidence>
<dbReference type="Pfam" id="PF04084">
    <property type="entry name" value="RecA-like_ORC2"/>
    <property type="match status" value="1"/>
</dbReference>
<dbReference type="Proteomes" id="UP000094043">
    <property type="component" value="Chromosome 8"/>
</dbReference>
<proteinExistence type="inferred from homology"/>
<keyword evidence="5" id="KW-1185">Reference proteome</keyword>
<sequence length="544" mass="59485">MSPKAKRKREYSFSRSASPSLEVKEPQQEHGAVHLVSFLTSYEEQHFSDENVNLGDEDEEGSQGSGEEHFQDDMEDDGDDGGTPRYQIGLLPSGASTPRSKRGTPKKTKTPGSSTSIPRRTPKWPKEEVEEEGGIIRPSKADNYFTLIAQSGKTSGNSYSLLADTLSQTAYEQHTKEVSTLRSTIRPPENAEGKFDQWTRELEAGFNLLFYGFGSKRPTLNHFAKETLAKKGNVVVINGLFPGMGIKDIVSEVEDRIGVPQDIVVSPSCTGSLERAVHRLYAYLLPPQSIASTSRNSWPLSKKPLFLVIHNIDSPSLRTAKSLAHLALLASSPRIHVIASFDHVHTPLIFSTASSNSPPHAYPPGSWDGTPQGSRGFNWVNHNLTTYAPYDLELTYLRLSAQTLTPSTNGASGVSEEGALQILKSVTPMAARLLKLILTLQLRALPSTSQWHVAYPAQPPGGTAPPFASEDGVIKKLAKDKFIAREEERYKALMGEYKDHGLVVDATVGSEDGGQGAREGRWLWVPLGKAAVERLLESMAGIEV</sequence>
<name>A0A1E3IVL8_9TREE</name>
<dbReference type="InterPro" id="IPR056772">
    <property type="entry name" value="RecA-like_ORC2"/>
</dbReference>
<evidence type="ECO:0000313" key="4">
    <source>
        <dbReference type="EMBL" id="WVN90960.1"/>
    </source>
</evidence>
<evidence type="ECO:0000259" key="3">
    <source>
        <dbReference type="Pfam" id="PF04084"/>
    </source>
</evidence>
<gene>
    <name evidence="4" type="ORF">L203_106205</name>
</gene>
<dbReference type="InterPro" id="IPR007220">
    <property type="entry name" value="ORC2"/>
</dbReference>
<evidence type="ECO:0000313" key="5">
    <source>
        <dbReference type="Proteomes" id="UP000094043"/>
    </source>
</evidence>
<dbReference type="PANTHER" id="PTHR14052">
    <property type="entry name" value="ORIGIN RECOGNITION COMPLEX SUBUNIT 2"/>
    <property type="match status" value="1"/>
</dbReference>
<dbReference type="VEuPathDB" id="FungiDB:L203_00916"/>
<keyword evidence="1" id="KW-0235">DNA replication</keyword>
<dbReference type="GeneID" id="91090413"/>